<name>A0A453NIY1_AEGTS</name>
<evidence type="ECO:0000256" key="1">
    <source>
        <dbReference type="SAM" id="SignalP"/>
    </source>
</evidence>
<proteinExistence type="predicted"/>
<evidence type="ECO:0008006" key="4">
    <source>
        <dbReference type="Google" id="ProtNLM"/>
    </source>
</evidence>
<reference evidence="3" key="2">
    <citation type="journal article" date="2017" name="Nat. Plants">
        <title>The Aegilops tauschii genome reveals multiple impacts of transposons.</title>
        <authorList>
            <person name="Zhao G."/>
            <person name="Zou C."/>
            <person name="Li K."/>
            <person name="Wang K."/>
            <person name="Li T."/>
            <person name="Gao L."/>
            <person name="Zhang X."/>
            <person name="Wang H."/>
            <person name="Yang Z."/>
            <person name="Liu X."/>
            <person name="Jiang W."/>
            <person name="Mao L."/>
            <person name="Kong X."/>
            <person name="Jiao Y."/>
            <person name="Jia J."/>
        </authorList>
    </citation>
    <scope>NUCLEOTIDE SEQUENCE [LARGE SCALE GENOMIC DNA]</scope>
    <source>
        <strain evidence="3">cv. AL8/78</strain>
    </source>
</reference>
<reference evidence="2" key="4">
    <citation type="submission" date="2019-03" db="UniProtKB">
        <authorList>
            <consortium name="EnsemblPlants"/>
        </authorList>
    </citation>
    <scope>IDENTIFICATION</scope>
</reference>
<dbReference type="PANTHER" id="PTHR43435:SF8">
    <property type="entry name" value="CARBOHYDRATE KINASE FGGY C-TERMINAL DOMAIN-CONTAINING PROTEIN"/>
    <property type="match status" value="1"/>
</dbReference>
<reference evidence="2" key="3">
    <citation type="journal article" date="2017" name="Nature">
        <title>Genome sequence of the progenitor of the wheat D genome Aegilops tauschii.</title>
        <authorList>
            <person name="Luo M.C."/>
            <person name="Gu Y.Q."/>
            <person name="Puiu D."/>
            <person name="Wang H."/>
            <person name="Twardziok S.O."/>
            <person name="Deal K.R."/>
            <person name="Huo N."/>
            <person name="Zhu T."/>
            <person name="Wang L."/>
            <person name="Wang Y."/>
            <person name="McGuire P.E."/>
            <person name="Liu S."/>
            <person name="Long H."/>
            <person name="Ramasamy R.K."/>
            <person name="Rodriguez J.C."/>
            <person name="Van S.L."/>
            <person name="Yuan L."/>
            <person name="Wang Z."/>
            <person name="Xia Z."/>
            <person name="Xiao L."/>
            <person name="Anderson O.D."/>
            <person name="Ouyang S."/>
            <person name="Liang Y."/>
            <person name="Zimin A.V."/>
            <person name="Pertea G."/>
            <person name="Qi P."/>
            <person name="Bennetzen J.L."/>
            <person name="Dai X."/>
            <person name="Dawson M.W."/>
            <person name="Muller H.G."/>
            <person name="Kugler K."/>
            <person name="Rivarola-Duarte L."/>
            <person name="Spannagl M."/>
            <person name="Mayer K.F.X."/>
            <person name="Lu F.H."/>
            <person name="Bevan M.W."/>
            <person name="Leroy P."/>
            <person name="Li P."/>
            <person name="You F.M."/>
            <person name="Sun Q."/>
            <person name="Liu Z."/>
            <person name="Lyons E."/>
            <person name="Wicker T."/>
            <person name="Salzberg S.L."/>
            <person name="Devos K.M."/>
            <person name="Dvorak J."/>
        </authorList>
    </citation>
    <scope>NUCLEOTIDE SEQUENCE [LARGE SCALE GENOMIC DNA]</scope>
    <source>
        <strain evidence="2">cv. AL8/78</strain>
    </source>
</reference>
<dbReference type="InterPro" id="IPR043129">
    <property type="entry name" value="ATPase_NBD"/>
</dbReference>
<dbReference type="GO" id="GO:0019321">
    <property type="term" value="P:pentose metabolic process"/>
    <property type="evidence" value="ECO:0007669"/>
    <property type="project" value="TreeGrafter"/>
</dbReference>
<dbReference type="GO" id="GO:0019150">
    <property type="term" value="F:D-ribulokinase activity"/>
    <property type="evidence" value="ECO:0007669"/>
    <property type="project" value="TreeGrafter"/>
</dbReference>
<dbReference type="Gene3D" id="3.30.420.40">
    <property type="match status" value="1"/>
</dbReference>
<feature type="chain" id="PRO_5019168923" description="Carbohydrate kinase FGGY C-terminal domain-containing protein" evidence="1">
    <location>
        <begin position="18"/>
        <end position="149"/>
    </location>
</feature>
<reference evidence="3" key="1">
    <citation type="journal article" date="2014" name="Science">
        <title>Ancient hybridizations among the ancestral genomes of bread wheat.</title>
        <authorList>
            <consortium name="International Wheat Genome Sequencing Consortium,"/>
            <person name="Marcussen T."/>
            <person name="Sandve S.R."/>
            <person name="Heier L."/>
            <person name="Spannagl M."/>
            <person name="Pfeifer M."/>
            <person name="Jakobsen K.S."/>
            <person name="Wulff B.B."/>
            <person name="Steuernagel B."/>
            <person name="Mayer K.F."/>
            <person name="Olsen O.A."/>
        </authorList>
    </citation>
    <scope>NUCLEOTIDE SEQUENCE [LARGE SCALE GENOMIC DNA]</scope>
    <source>
        <strain evidence="3">cv. AL8/78</strain>
    </source>
</reference>
<sequence>MVLVILWSIVMLTGTRSTPFLRVADLQRTPCISKNMQISWASLLFLQPAPSFSSSRCSLKFNLFFTGCPIILPRENENVLLGAAILGVVAAEKFDGVRDAMKALNAAGKVVRPSSDPRVKKYHDAKYQIFRSLYEQQLSHRSTMAQALH</sequence>
<protein>
    <recommendedName>
        <fullName evidence="4">Carbohydrate kinase FGGY C-terminal domain-containing protein</fullName>
    </recommendedName>
</protein>
<dbReference type="AlphaFoldDB" id="A0A453NIY1"/>
<keyword evidence="1" id="KW-0732">Signal</keyword>
<keyword evidence="3" id="KW-1185">Reference proteome</keyword>
<dbReference type="EnsemblPlants" id="AET6Gv20388700.38">
    <property type="protein sequence ID" value="AET6Gv20388700.38"/>
    <property type="gene ID" value="AET6Gv20388700"/>
</dbReference>
<evidence type="ECO:0000313" key="2">
    <source>
        <dbReference type="EnsemblPlants" id="AET6Gv20388700.38"/>
    </source>
</evidence>
<feature type="signal peptide" evidence="1">
    <location>
        <begin position="1"/>
        <end position="17"/>
    </location>
</feature>
<organism evidence="2 3">
    <name type="scientific">Aegilops tauschii subsp. strangulata</name>
    <name type="common">Goatgrass</name>
    <dbReference type="NCBI Taxonomy" id="200361"/>
    <lineage>
        <taxon>Eukaryota</taxon>
        <taxon>Viridiplantae</taxon>
        <taxon>Streptophyta</taxon>
        <taxon>Embryophyta</taxon>
        <taxon>Tracheophyta</taxon>
        <taxon>Spermatophyta</taxon>
        <taxon>Magnoliopsida</taxon>
        <taxon>Liliopsida</taxon>
        <taxon>Poales</taxon>
        <taxon>Poaceae</taxon>
        <taxon>BOP clade</taxon>
        <taxon>Pooideae</taxon>
        <taxon>Triticodae</taxon>
        <taxon>Triticeae</taxon>
        <taxon>Triticinae</taxon>
        <taxon>Aegilops</taxon>
    </lineage>
</organism>
<dbReference type="SUPFAM" id="SSF53067">
    <property type="entry name" value="Actin-like ATPase domain"/>
    <property type="match status" value="1"/>
</dbReference>
<dbReference type="Proteomes" id="UP000015105">
    <property type="component" value="Chromosome 6D"/>
</dbReference>
<reference evidence="2" key="5">
    <citation type="journal article" date="2021" name="G3 (Bethesda)">
        <title>Aegilops tauschii genome assembly Aet v5.0 features greater sequence contiguity and improved annotation.</title>
        <authorList>
            <person name="Wang L."/>
            <person name="Zhu T."/>
            <person name="Rodriguez J.C."/>
            <person name="Deal K.R."/>
            <person name="Dubcovsky J."/>
            <person name="McGuire P.E."/>
            <person name="Lux T."/>
            <person name="Spannagl M."/>
            <person name="Mayer K.F.X."/>
            <person name="Baldrich P."/>
            <person name="Meyers B.C."/>
            <person name="Huo N."/>
            <person name="Gu Y.Q."/>
            <person name="Zhou H."/>
            <person name="Devos K.M."/>
            <person name="Bennetzen J.L."/>
            <person name="Unver T."/>
            <person name="Budak H."/>
            <person name="Gulick P.J."/>
            <person name="Galiba G."/>
            <person name="Kalapos B."/>
            <person name="Nelson D.R."/>
            <person name="Li P."/>
            <person name="You F.M."/>
            <person name="Luo M.C."/>
            <person name="Dvorak J."/>
        </authorList>
    </citation>
    <scope>NUCLEOTIDE SEQUENCE [LARGE SCALE GENOMIC DNA]</scope>
    <source>
        <strain evidence="2">cv. AL8/78</strain>
    </source>
</reference>
<dbReference type="Gramene" id="AET6Gv20388700.38">
    <property type="protein sequence ID" value="AET6Gv20388700.38"/>
    <property type="gene ID" value="AET6Gv20388700"/>
</dbReference>
<evidence type="ECO:0000313" key="3">
    <source>
        <dbReference type="Proteomes" id="UP000015105"/>
    </source>
</evidence>
<accession>A0A453NIY1</accession>
<dbReference type="GO" id="GO:0005737">
    <property type="term" value="C:cytoplasm"/>
    <property type="evidence" value="ECO:0007669"/>
    <property type="project" value="TreeGrafter"/>
</dbReference>
<dbReference type="PANTHER" id="PTHR43435">
    <property type="entry name" value="RIBULOKINASE"/>
    <property type="match status" value="1"/>
</dbReference>